<dbReference type="InterPro" id="IPR000772">
    <property type="entry name" value="Ricin_B_lectin"/>
</dbReference>
<dbReference type="SMART" id="SM00458">
    <property type="entry name" value="RICIN"/>
    <property type="match status" value="1"/>
</dbReference>
<reference evidence="3" key="1">
    <citation type="submission" date="2016-10" db="EMBL/GenBank/DDBJ databases">
        <authorList>
            <person name="Varghese N."/>
            <person name="Submissions S."/>
        </authorList>
    </citation>
    <scope>NUCLEOTIDE SEQUENCE [LARGE SCALE GENOMIC DNA]</scope>
    <source>
        <strain evidence="3">CGMCC 4.7038</strain>
    </source>
</reference>
<dbReference type="STRING" id="1144548.SAMN05443287_10739"/>
<gene>
    <name evidence="2" type="ORF">SAMN05443287_10739</name>
</gene>
<keyword evidence="2" id="KW-0430">Lectin</keyword>
<dbReference type="AlphaFoldDB" id="A0A1H7B5R9"/>
<keyword evidence="3" id="KW-1185">Reference proteome</keyword>
<dbReference type="Proteomes" id="UP000198707">
    <property type="component" value="Unassembled WGS sequence"/>
</dbReference>
<name>A0A1H7B5R9_9ACTN</name>
<sequence>MDGKGYDSRNGTVQQPYRCHGGRNQGFWYDPTRQSLHSELSHDRCLDVSGGTLRSGAAVNIYDCHGGTNQQFLLSGNQLRAAGDTGLCLAFDNPLLGTPRLRLANCSSSSRQQWSFESRSFAQPVGYGRDDFIGSRVY</sequence>
<dbReference type="InterPro" id="IPR035992">
    <property type="entry name" value="Ricin_B-like_lectins"/>
</dbReference>
<organism evidence="2 3">
    <name type="scientific">Micromonospora phaseoli</name>
    <dbReference type="NCBI Taxonomy" id="1144548"/>
    <lineage>
        <taxon>Bacteria</taxon>
        <taxon>Bacillati</taxon>
        <taxon>Actinomycetota</taxon>
        <taxon>Actinomycetes</taxon>
        <taxon>Micromonosporales</taxon>
        <taxon>Micromonosporaceae</taxon>
        <taxon>Micromonospora</taxon>
    </lineage>
</organism>
<dbReference type="GO" id="GO:0030246">
    <property type="term" value="F:carbohydrate binding"/>
    <property type="evidence" value="ECO:0007669"/>
    <property type="project" value="UniProtKB-KW"/>
</dbReference>
<dbReference type="SUPFAM" id="SSF50370">
    <property type="entry name" value="Ricin B-like lectins"/>
    <property type="match status" value="1"/>
</dbReference>
<feature type="domain" description="Ricin B lectin" evidence="1">
    <location>
        <begin position="4"/>
        <end position="117"/>
    </location>
</feature>
<dbReference type="EMBL" id="FNYV01000007">
    <property type="protein sequence ID" value="SEJ73151.1"/>
    <property type="molecule type" value="Genomic_DNA"/>
</dbReference>
<protein>
    <submittedName>
        <fullName evidence="2">Ricin-type beta-trefoil lectin domain-containing protein</fullName>
    </submittedName>
</protein>
<evidence type="ECO:0000259" key="1">
    <source>
        <dbReference type="SMART" id="SM00458"/>
    </source>
</evidence>
<dbReference type="Pfam" id="PF00652">
    <property type="entry name" value="Ricin_B_lectin"/>
    <property type="match status" value="1"/>
</dbReference>
<accession>A0A1H7B5R9</accession>
<evidence type="ECO:0000313" key="3">
    <source>
        <dbReference type="Proteomes" id="UP000198707"/>
    </source>
</evidence>
<evidence type="ECO:0000313" key="2">
    <source>
        <dbReference type="EMBL" id="SEJ73151.1"/>
    </source>
</evidence>
<dbReference type="CDD" id="cd00161">
    <property type="entry name" value="beta-trefoil_Ricin-like"/>
    <property type="match status" value="1"/>
</dbReference>
<dbReference type="Gene3D" id="2.80.10.50">
    <property type="match status" value="1"/>
</dbReference>
<dbReference type="PROSITE" id="PS50231">
    <property type="entry name" value="RICIN_B_LECTIN"/>
    <property type="match status" value="1"/>
</dbReference>
<proteinExistence type="predicted"/>